<keyword evidence="4" id="KW-1003">Cell membrane</keyword>
<dbReference type="GO" id="GO:0005886">
    <property type="term" value="C:plasma membrane"/>
    <property type="evidence" value="ECO:0007669"/>
    <property type="project" value="UniProtKB-SubCell"/>
</dbReference>
<evidence type="ECO:0000256" key="2">
    <source>
        <dbReference type="ARBA" id="ARBA00004651"/>
    </source>
</evidence>
<reference evidence="15 16" key="1">
    <citation type="journal article" date="2012" name="Extremophiles">
        <title>Thermotomaculum hydrothermale gen. nov., sp. nov., a novel heterotrophic thermophile within the phylum Acidobacteria from a deep-sea hydrothermal vent chimney in the Southern Okinawa Trough.</title>
        <authorList>
            <person name="Izumi H."/>
            <person name="Nunoura T."/>
            <person name="Miyazaki M."/>
            <person name="Mino S."/>
            <person name="Toki T."/>
            <person name="Takai K."/>
            <person name="Sako Y."/>
            <person name="Sawabe T."/>
            <person name="Nakagawa S."/>
        </authorList>
    </citation>
    <scope>NUCLEOTIDE SEQUENCE [LARGE SCALE GENOMIC DNA]</scope>
    <source>
        <strain evidence="15 16">AC55</strain>
    </source>
</reference>
<evidence type="ECO:0000259" key="14">
    <source>
        <dbReference type="Pfam" id="PF02163"/>
    </source>
</evidence>
<evidence type="ECO:0000256" key="8">
    <source>
        <dbReference type="ARBA" id="ARBA00022801"/>
    </source>
</evidence>
<feature type="transmembrane region" description="Helical" evidence="13">
    <location>
        <begin position="98"/>
        <end position="123"/>
    </location>
</feature>
<dbReference type="PANTHER" id="PTHR35864:SF1">
    <property type="entry name" value="ZINC METALLOPROTEASE YWHC-RELATED"/>
    <property type="match status" value="1"/>
</dbReference>
<feature type="transmembrane region" description="Helical" evidence="13">
    <location>
        <begin position="135"/>
        <end position="155"/>
    </location>
</feature>
<feature type="transmembrane region" description="Helical" evidence="13">
    <location>
        <begin position="53"/>
        <end position="78"/>
    </location>
</feature>
<evidence type="ECO:0000256" key="12">
    <source>
        <dbReference type="ARBA" id="ARBA00023136"/>
    </source>
</evidence>
<dbReference type="InterPro" id="IPR044537">
    <property type="entry name" value="Rip2-like"/>
</dbReference>
<evidence type="ECO:0000256" key="3">
    <source>
        <dbReference type="ARBA" id="ARBA00007931"/>
    </source>
</evidence>
<comment type="cofactor">
    <cofactor evidence="1">
        <name>Zn(2+)</name>
        <dbReference type="ChEBI" id="CHEBI:29105"/>
    </cofactor>
</comment>
<evidence type="ECO:0000256" key="7">
    <source>
        <dbReference type="ARBA" id="ARBA00022723"/>
    </source>
</evidence>
<evidence type="ECO:0000256" key="1">
    <source>
        <dbReference type="ARBA" id="ARBA00001947"/>
    </source>
</evidence>
<dbReference type="PANTHER" id="PTHR35864">
    <property type="entry name" value="ZINC METALLOPROTEASE MJ0611-RELATED"/>
    <property type="match status" value="1"/>
</dbReference>
<evidence type="ECO:0000256" key="5">
    <source>
        <dbReference type="ARBA" id="ARBA00022670"/>
    </source>
</evidence>
<evidence type="ECO:0000313" key="16">
    <source>
        <dbReference type="Proteomes" id="UP000595564"/>
    </source>
</evidence>
<keyword evidence="10 13" id="KW-1133">Transmembrane helix</keyword>
<accession>A0A7R6PGC4</accession>
<keyword evidence="7" id="KW-0479">Metal-binding</keyword>
<sequence length="215" mass="23918">MNTDLGMKIAIGLMQYIALLFSLTVHESAHALSAHFMGDDTAKHLGRISLNPIAHIDIVGTVIIPLFMIFFPSSIPLFGWAKPVPINPLNFRDREGGISIVSFAGPLSNLIIMIIAIVLYKVVMMFPALAAFQPLRLFLFYLAAINLILAVFNLLPVPPLDGSGVLAKFIGLRNYENYVSKIGPYGFIILLGLIYFNVFDIIFRPFYLMLIRIMS</sequence>
<name>A0A7R6PGC4_9BACT</name>
<protein>
    <submittedName>
        <fullName evidence="15">Peptidase M50</fullName>
    </submittedName>
</protein>
<dbReference type="KEGG" id="thyd:TTHT_1778"/>
<evidence type="ECO:0000256" key="13">
    <source>
        <dbReference type="SAM" id="Phobius"/>
    </source>
</evidence>
<evidence type="ECO:0000313" key="15">
    <source>
        <dbReference type="EMBL" id="BBB33243.1"/>
    </source>
</evidence>
<dbReference type="Pfam" id="PF02163">
    <property type="entry name" value="Peptidase_M50"/>
    <property type="match status" value="1"/>
</dbReference>
<comment type="subcellular location">
    <subcellularLocation>
        <location evidence="2">Cell membrane</location>
        <topology evidence="2">Multi-pass membrane protein</topology>
    </subcellularLocation>
</comment>
<keyword evidence="12 13" id="KW-0472">Membrane</keyword>
<evidence type="ECO:0000256" key="6">
    <source>
        <dbReference type="ARBA" id="ARBA00022692"/>
    </source>
</evidence>
<keyword evidence="16" id="KW-1185">Reference proteome</keyword>
<keyword evidence="8" id="KW-0378">Hydrolase</keyword>
<keyword evidence="11" id="KW-0482">Metalloprotease</keyword>
<feature type="domain" description="Peptidase M50" evidence="14">
    <location>
        <begin position="123"/>
        <end position="172"/>
    </location>
</feature>
<dbReference type="InterPro" id="IPR008915">
    <property type="entry name" value="Peptidase_M50"/>
</dbReference>
<dbReference type="RefSeq" id="WP_201327548.1">
    <property type="nucleotide sequence ID" value="NZ_AP017470.1"/>
</dbReference>
<evidence type="ECO:0000256" key="9">
    <source>
        <dbReference type="ARBA" id="ARBA00022833"/>
    </source>
</evidence>
<dbReference type="EMBL" id="AP017470">
    <property type="protein sequence ID" value="BBB33243.1"/>
    <property type="molecule type" value="Genomic_DNA"/>
</dbReference>
<comment type="similarity">
    <text evidence="3">Belongs to the peptidase M50B family.</text>
</comment>
<keyword evidence="6 13" id="KW-0812">Transmembrane</keyword>
<dbReference type="Proteomes" id="UP000595564">
    <property type="component" value="Chromosome"/>
</dbReference>
<dbReference type="InterPro" id="IPR052348">
    <property type="entry name" value="Metallopeptidase_M50B"/>
</dbReference>
<dbReference type="GO" id="GO:0006508">
    <property type="term" value="P:proteolysis"/>
    <property type="evidence" value="ECO:0007669"/>
    <property type="project" value="UniProtKB-KW"/>
</dbReference>
<keyword evidence="5" id="KW-0645">Protease</keyword>
<dbReference type="AlphaFoldDB" id="A0A7R6PGC4"/>
<proteinExistence type="inferred from homology"/>
<keyword evidence="9" id="KW-0862">Zinc</keyword>
<organism evidence="15 16">
    <name type="scientific">Thermotomaculum hydrothermale</name>
    <dbReference type="NCBI Taxonomy" id="981385"/>
    <lineage>
        <taxon>Bacteria</taxon>
        <taxon>Pseudomonadati</taxon>
        <taxon>Acidobacteriota</taxon>
        <taxon>Holophagae</taxon>
        <taxon>Thermotomaculales</taxon>
        <taxon>Thermotomaculaceae</taxon>
        <taxon>Thermotomaculum</taxon>
    </lineage>
</organism>
<dbReference type="GO" id="GO:0008237">
    <property type="term" value="F:metallopeptidase activity"/>
    <property type="evidence" value="ECO:0007669"/>
    <property type="project" value="UniProtKB-KW"/>
</dbReference>
<dbReference type="CDD" id="cd06158">
    <property type="entry name" value="S2P-M50_like_1"/>
    <property type="match status" value="1"/>
</dbReference>
<gene>
    <name evidence="15" type="ORF">TTHT_1778</name>
</gene>
<evidence type="ECO:0000256" key="4">
    <source>
        <dbReference type="ARBA" id="ARBA00022475"/>
    </source>
</evidence>
<evidence type="ECO:0000256" key="11">
    <source>
        <dbReference type="ARBA" id="ARBA00023049"/>
    </source>
</evidence>
<feature type="transmembrane region" description="Helical" evidence="13">
    <location>
        <begin position="182"/>
        <end position="203"/>
    </location>
</feature>
<dbReference type="GO" id="GO:0046872">
    <property type="term" value="F:metal ion binding"/>
    <property type="evidence" value="ECO:0007669"/>
    <property type="project" value="UniProtKB-KW"/>
</dbReference>
<evidence type="ECO:0000256" key="10">
    <source>
        <dbReference type="ARBA" id="ARBA00022989"/>
    </source>
</evidence>